<protein>
    <submittedName>
        <fullName evidence="3">Pilus assembly protein</fullName>
    </submittedName>
</protein>
<keyword evidence="1" id="KW-0472">Membrane</keyword>
<reference evidence="3 4" key="1">
    <citation type="submission" date="2019-09" db="EMBL/GenBank/DDBJ databases">
        <title>Salinarimonas rosea gen. nov., sp. nov., a new member of the a-2 subgroup of the Proteobacteria.</title>
        <authorList>
            <person name="Liu J."/>
        </authorList>
    </citation>
    <scope>NUCLEOTIDE SEQUENCE [LARGE SCALE GENOMIC DNA]</scope>
    <source>
        <strain evidence="3 4">BN140002</strain>
    </source>
</reference>
<evidence type="ECO:0000259" key="2">
    <source>
        <dbReference type="Pfam" id="PF07811"/>
    </source>
</evidence>
<dbReference type="Proteomes" id="UP000323142">
    <property type="component" value="Unassembled WGS sequence"/>
</dbReference>
<reference evidence="3 4" key="2">
    <citation type="submission" date="2019-09" db="EMBL/GenBank/DDBJ databases">
        <authorList>
            <person name="Jin C."/>
        </authorList>
    </citation>
    <scope>NUCLEOTIDE SEQUENCE [LARGE SCALE GENOMIC DNA]</scope>
    <source>
        <strain evidence="3 4">BN140002</strain>
    </source>
</reference>
<keyword evidence="4" id="KW-1185">Reference proteome</keyword>
<dbReference type="OrthoDB" id="7865585at2"/>
<feature type="transmembrane region" description="Helical" evidence="1">
    <location>
        <begin position="21"/>
        <end position="44"/>
    </location>
</feature>
<gene>
    <name evidence="3" type="ORF">F0L46_21630</name>
</gene>
<name>A0A5B2V7Z8_9HYPH</name>
<feature type="domain" description="TadE-like" evidence="2">
    <location>
        <begin position="23"/>
        <end position="65"/>
    </location>
</feature>
<dbReference type="InterPro" id="IPR012495">
    <property type="entry name" value="TadE-like_dom"/>
</dbReference>
<dbReference type="EMBL" id="VUOA01000040">
    <property type="protein sequence ID" value="KAA2234946.1"/>
    <property type="molecule type" value="Genomic_DNA"/>
</dbReference>
<accession>A0A5B2V7Z8</accession>
<evidence type="ECO:0000313" key="4">
    <source>
        <dbReference type="Proteomes" id="UP000323142"/>
    </source>
</evidence>
<comment type="caution">
    <text evidence="3">The sequence shown here is derived from an EMBL/GenBank/DDBJ whole genome shotgun (WGS) entry which is preliminary data.</text>
</comment>
<organism evidence="3 4">
    <name type="scientific">Salinarimonas soli</name>
    <dbReference type="NCBI Taxonomy" id="1638099"/>
    <lineage>
        <taxon>Bacteria</taxon>
        <taxon>Pseudomonadati</taxon>
        <taxon>Pseudomonadota</taxon>
        <taxon>Alphaproteobacteria</taxon>
        <taxon>Hyphomicrobiales</taxon>
        <taxon>Salinarimonadaceae</taxon>
        <taxon>Salinarimonas</taxon>
    </lineage>
</organism>
<proteinExistence type="predicted"/>
<dbReference type="AlphaFoldDB" id="A0A5B2V7Z8"/>
<evidence type="ECO:0000256" key="1">
    <source>
        <dbReference type="SAM" id="Phobius"/>
    </source>
</evidence>
<evidence type="ECO:0000313" key="3">
    <source>
        <dbReference type="EMBL" id="KAA2234946.1"/>
    </source>
</evidence>
<keyword evidence="1" id="KW-0812">Transmembrane</keyword>
<dbReference type="Pfam" id="PF07811">
    <property type="entry name" value="TadE"/>
    <property type="match status" value="1"/>
</dbReference>
<keyword evidence="1" id="KW-1133">Transmembrane helix</keyword>
<sequence length="220" mass="23083">MRNGWWEADMTRPHRSFARDEAGATMVEFGLVAGVLFTLAFALFEFSHAFFQYNAASKALQIGARRASVSDPVAADLRTLTGLSTAEAGDPMPYFERRCSGATRSCSQGTFDEAAFNTILYGGPTATCLAGTSATTPMCAAFPRLQPGNVEIDYVHSGLGFAGRPGPAGRAGGAVPTITVRLTNLAFDFVVLNRLLGLPSLAMSGLSATATGEDLASVTN</sequence>